<organism evidence="7 8">
    <name type="scientific">Candidatus Methylobacter titanis</name>
    <dbReference type="NCBI Taxonomy" id="3053457"/>
    <lineage>
        <taxon>Bacteria</taxon>
        <taxon>Pseudomonadati</taxon>
        <taxon>Pseudomonadota</taxon>
        <taxon>Gammaproteobacteria</taxon>
        <taxon>Methylococcales</taxon>
        <taxon>Methylococcaceae</taxon>
        <taxon>Methylobacter</taxon>
    </lineage>
</organism>
<evidence type="ECO:0000313" key="7">
    <source>
        <dbReference type="EMBL" id="MDI1229643.1"/>
    </source>
</evidence>
<gene>
    <name evidence="7" type="ORF">PSU93_00640</name>
</gene>
<dbReference type="Gene3D" id="3.40.30.10">
    <property type="entry name" value="Glutaredoxin"/>
    <property type="match status" value="1"/>
</dbReference>
<evidence type="ECO:0000256" key="2">
    <source>
        <dbReference type="ARBA" id="ARBA00007758"/>
    </source>
</evidence>
<evidence type="ECO:0000259" key="6">
    <source>
        <dbReference type="PROSITE" id="PS51352"/>
    </source>
</evidence>
<keyword evidence="8" id="KW-1185">Reference proteome</keyword>
<dbReference type="GO" id="GO:0005886">
    <property type="term" value="C:plasma membrane"/>
    <property type="evidence" value="ECO:0007669"/>
    <property type="project" value="UniProtKB-SubCell"/>
</dbReference>
<dbReference type="InterPro" id="IPR036249">
    <property type="entry name" value="Thioredoxin-like_sf"/>
</dbReference>
<evidence type="ECO:0000256" key="3">
    <source>
        <dbReference type="ARBA" id="ARBA00022748"/>
    </source>
</evidence>
<sequence length="193" mass="21107">MLKYILPLVLFSVLAVFLALGLNLHPSEIPSPLIGKPAPAFSAPKLQATARDGGSVAIGREPMRPPEEKLSPADLKGKVWLFNVWASWCASCRSEHPILNQLARQKAAIIVGLNYKDEPEAALGWLAQLGNPYDVSIMDQDGRIGIDWGVYGVPETFIIDKQGVVRYKHTGPVTPDDVQQVFLPLITTLQAEN</sequence>
<dbReference type="InterPro" id="IPR004799">
    <property type="entry name" value="Periplasmic_diS_OxRdtase_DsbE"/>
</dbReference>
<dbReference type="SUPFAM" id="SSF52833">
    <property type="entry name" value="Thioredoxin-like"/>
    <property type="match status" value="1"/>
</dbReference>
<evidence type="ECO:0000256" key="5">
    <source>
        <dbReference type="ARBA" id="ARBA00023284"/>
    </source>
</evidence>
<keyword evidence="4" id="KW-1015">Disulfide bond</keyword>
<keyword evidence="5" id="KW-0676">Redox-active center</keyword>
<accession>A0AA43TK24</accession>
<dbReference type="InterPro" id="IPR013766">
    <property type="entry name" value="Thioredoxin_domain"/>
</dbReference>
<dbReference type="InterPro" id="IPR050553">
    <property type="entry name" value="Thioredoxin_ResA/DsbE_sf"/>
</dbReference>
<dbReference type="CDD" id="cd03010">
    <property type="entry name" value="TlpA_like_DsbE"/>
    <property type="match status" value="1"/>
</dbReference>
<dbReference type="GO" id="GO:0030288">
    <property type="term" value="C:outer membrane-bounded periplasmic space"/>
    <property type="evidence" value="ECO:0007669"/>
    <property type="project" value="InterPro"/>
</dbReference>
<comment type="caution">
    <text evidence="7">The sequence shown here is derived from an EMBL/GenBank/DDBJ whole genome shotgun (WGS) entry which is preliminary data.</text>
</comment>
<dbReference type="NCBIfam" id="TIGR00385">
    <property type="entry name" value="dsbE"/>
    <property type="match status" value="1"/>
</dbReference>
<evidence type="ECO:0000256" key="1">
    <source>
        <dbReference type="ARBA" id="ARBA00004383"/>
    </source>
</evidence>
<dbReference type="PANTHER" id="PTHR42852:SF6">
    <property type="entry name" value="THIOL:DISULFIDE INTERCHANGE PROTEIN DSBE"/>
    <property type="match status" value="1"/>
</dbReference>
<comment type="similarity">
    <text evidence="2">Belongs to the thioredoxin family. DsbE subfamily.</text>
</comment>
<evidence type="ECO:0000313" key="8">
    <source>
        <dbReference type="Proteomes" id="UP001160519"/>
    </source>
</evidence>
<keyword evidence="3" id="KW-0201">Cytochrome c-type biogenesis</keyword>
<dbReference type="Proteomes" id="UP001160519">
    <property type="component" value="Unassembled WGS sequence"/>
</dbReference>
<dbReference type="PANTHER" id="PTHR42852">
    <property type="entry name" value="THIOL:DISULFIDE INTERCHANGE PROTEIN DSBE"/>
    <property type="match status" value="1"/>
</dbReference>
<reference evidence="7" key="1">
    <citation type="submission" date="2023-01" db="EMBL/GenBank/DDBJ databases">
        <title>Biogeochemical cycle of methane in antarctic sediments.</title>
        <authorList>
            <person name="Roldan D.M."/>
            <person name="Menes R.J."/>
        </authorList>
    </citation>
    <scope>NUCLEOTIDE SEQUENCE [LARGE SCALE GENOMIC DNA]</scope>
    <source>
        <strain evidence="7">K-2018 MAG008</strain>
    </source>
</reference>
<evidence type="ECO:0000256" key="4">
    <source>
        <dbReference type="ARBA" id="ARBA00023157"/>
    </source>
</evidence>
<comment type="subcellular location">
    <subcellularLocation>
        <location evidence="1">Cell inner membrane</location>
        <topology evidence="1">Single-pass membrane protein</topology>
        <orientation evidence="1">Periplasmic side</orientation>
    </subcellularLocation>
</comment>
<name>A0AA43TK24_9GAMM</name>
<dbReference type="AlphaFoldDB" id="A0AA43TK24"/>
<dbReference type="PROSITE" id="PS51352">
    <property type="entry name" value="THIOREDOXIN_2"/>
    <property type="match status" value="1"/>
</dbReference>
<dbReference type="EMBL" id="JAQSDF010000001">
    <property type="protein sequence ID" value="MDI1229643.1"/>
    <property type="molecule type" value="Genomic_DNA"/>
</dbReference>
<dbReference type="InterPro" id="IPR013740">
    <property type="entry name" value="Redoxin"/>
</dbReference>
<protein>
    <submittedName>
        <fullName evidence="7">DsbE family thiol:disulfide interchange protein</fullName>
    </submittedName>
</protein>
<dbReference type="Pfam" id="PF08534">
    <property type="entry name" value="Redoxin"/>
    <property type="match status" value="1"/>
</dbReference>
<dbReference type="GO" id="GO:0015036">
    <property type="term" value="F:disulfide oxidoreductase activity"/>
    <property type="evidence" value="ECO:0007669"/>
    <property type="project" value="InterPro"/>
</dbReference>
<proteinExistence type="inferred from homology"/>
<feature type="domain" description="Thioredoxin" evidence="6">
    <location>
        <begin position="32"/>
        <end position="191"/>
    </location>
</feature>
<dbReference type="GO" id="GO:0017004">
    <property type="term" value="P:cytochrome complex assembly"/>
    <property type="evidence" value="ECO:0007669"/>
    <property type="project" value="UniProtKB-KW"/>
</dbReference>